<dbReference type="PANTHER" id="PTHR22948">
    <property type="entry name" value="TUDOR DOMAIN CONTAINING PROTEIN"/>
    <property type="match status" value="1"/>
</dbReference>
<dbReference type="Gene3D" id="2.40.50.90">
    <property type="match status" value="1"/>
</dbReference>
<dbReference type="EMBL" id="OU893354">
    <property type="protein sequence ID" value="CAG9790607.1"/>
    <property type="molecule type" value="Genomic_DNA"/>
</dbReference>
<proteinExistence type="predicted"/>
<dbReference type="SMART" id="SM00333">
    <property type="entry name" value="TUDOR"/>
    <property type="match status" value="2"/>
</dbReference>
<dbReference type="Gene3D" id="2.30.30.140">
    <property type="match status" value="2"/>
</dbReference>
<dbReference type="PROSITE" id="PS50304">
    <property type="entry name" value="TUDOR"/>
    <property type="match status" value="2"/>
</dbReference>
<sequence length="479" mass="52928">YEQYPEFCCLLNASAVKLGDNLKCTILSKSPDACKVSLENVETGASVGEGEVSRWLPTVEYPQKVAVNNTSIIQPQIPEVPRPDVVNNSKVLLVDATAIDRAFVRPADIESQKKFDNVLQDVVLYGRNASPLKEPPAKGQTVIGKFSDGLHYRALCKRTNVKQNKYLLEYIEFGNIEITPLENIYECPSNLSLSTLPSEVSLVTMQCKCNSNALTPPAVEYLDKLKDGSIELNLTIPSGAKTAASGSAVCLTLVKNNESVNRKIEEMCTPEWKKMEERGADVVEAEWLMYSDLEYLELPANGCSLDILDVSAITAGTLSVCQQGLPHAANILTDLTRRMGEYCDSELGKEPYLPKNEELCIARCPPYPQWFRAVLLTHSPGDDTANVCYLDYGNIESVPVSMLRKMLPEFVRGQPALATHVEIRNFPKQVTEEMLCRAVKYMEINDEGRGKLTVVSCEKQDPGMYMVEAPGLIAAMLGK</sequence>
<organism evidence="2 3">
    <name type="scientific">Diatraea saccharalis</name>
    <name type="common">sugarcane borer</name>
    <dbReference type="NCBI Taxonomy" id="40085"/>
    <lineage>
        <taxon>Eukaryota</taxon>
        <taxon>Metazoa</taxon>
        <taxon>Ecdysozoa</taxon>
        <taxon>Arthropoda</taxon>
        <taxon>Hexapoda</taxon>
        <taxon>Insecta</taxon>
        <taxon>Pterygota</taxon>
        <taxon>Neoptera</taxon>
        <taxon>Endopterygota</taxon>
        <taxon>Lepidoptera</taxon>
        <taxon>Glossata</taxon>
        <taxon>Ditrysia</taxon>
        <taxon>Pyraloidea</taxon>
        <taxon>Crambidae</taxon>
        <taxon>Crambinae</taxon>
        <taxon>Diatraea</taxon>
    </lineage>
</organism>
<dbReference type="GO" id="GO:0005737">
    <property type="term" value="C:cytoplasm"/>
    <property type="evidence" value="ECO:0007669"/>
    <property type="project" value="UniProtKB-ARBA"/>
</dbReference>
<gene>
    <name evidence="2" type="ORF">DIATSA_LOCUS8272</name>
</gene>
<dbReference type="InterPro" id="IPR050621">
    <property type="entry name" value="Tudor_domain_containing"/>
</dbReference>
<name>A0A9N9R753_9NEOP</name>
<feature type="non-terminal residue" evidence="2">
    <location>
        <position position="1"/>
    </location>
</feature>
<dbReference type="SUPFAM" id="SSF63748">
    <property type="entry name" value="Tudor/PWWP/MBT"/>
    <property type="match status" value="2"/>
</dbReference>
<dbReference type="OrthoDB" id="10023235at2759"/>
<dbReference type="Proteomes" id="UP001153714">
    <property type="component" value="Chromosome 23"/>
</dbReference>
<feature type="domain" description="Tudor" evidence="1">
    <location>
        <begin position="134"/>
        <end position="194"/>
    </location>
</feature>
<dbReference type="AlphaFoldDB" id="A0A9N9R753"/>
<feature type="domain" description="Tudor" evidence="1">
    <location>
        <begin position="353"/>
        <end position="413"/>
    </location>
</feature>
<dbReference type="PANTHER" id="PTHR22948:SF76">
    <property type="entry name" value="FI20010P1-RELATED"/>
    <property type="match status" value="1"/>
</dbReference>
<dbReference type="Pfam" id="PF00567">
    <property type="entry name" value="TUDOR"/>
    <property type="match status" value="2"/>
</dbReference>
<reference evidence="2" key="1">
    <citation type="submission" date="2021-12" db="EMBL/GenBank/DDBJ databases">
        <authorList>
            <person name="King R."/>
        </authorList>
    </citation>
    <scope>NUCLEOTIDE SEQUENCE</scope>
</reference>
<accession>A0A9N9R753</accession>
<dbReference type="InterPro" id="IPR002999">
    <property type="entry name" value="Tudor"/>
</dbReference>
<evidence type="ECO:0000313" key="3">
    <source>
        <dbReference type="Proteomes" id="UP001153714"/>
    </source>
</evidence>
<evidence type="ECO:0000313" key="2">
    <source>
        <dbReference type="EMBL" id="CAG9790607.1"/>
    </source>
</evidence>
<reference evidence="2" key="2">
    <citation type="submission" date="2022-10" db="EMBL/GenBank/DDBJ databases">
        <authorList>
            <consortium name="ENA_rothamsted_submissions"/>
            <consortium name="culmorum"/>
            <person name="King R."/>
        </authorList>
    </citation>
    <scope>NUCLEOTIDE SEQUENCE</scope>
</reference>
<protein>
    <recommendedName>
        <fullName evidence="1">Tudor domain-containing protein</fullName>
    </recommendedName>
</protein>
<keyword evidence="3" id="KW-1185">Reference proteome</keyword>
<dbReference type="InterPro" id="IPR035437">
    <property type="entry name" value="SNase_OB-fold_sf"/>
</dbReference>
<evidence type="ECO:0000259" key="1">
    <source>
        <dbReference type="PROSITE" id="PS50304"/>
    </source>
</evidence>